<proteinExistence type="predicted"/>
<dbReference type="RefSeq" id="XP_018286361.1">
    <property type="nucleotide sequence ID" value="XM_018432490.1"/>
</dbReference>
<dbReference type="InParanoid" id="A0A162ZQ25"/>
<name>A0A162ZQ25_PHYB8</name>
<accession>A0A162ZQ25</accession>
<dbReference type="GeneID" id="28993396"/>
<dbReference type="EMBL" id="KV440995">
    <property type="protein sequence ID" value="OAD68321.1"/>
    <property type="molecule type" value="Genomic_DNA"/>
</dbReference>
<dbReference type="AlphaFoldDB" id="A0A162ZQ25"/>
<keyword evidence="2" id="KW-1185">Reference proteome</keyword>
<evidence type="ECO:0000313" key="2">
    <source>
        <dbReference type="Proteomes" id="UP000077315"/>
    </source>
</evidence>
<protein>
    <submittedName>
        <fullName evidence="1">Uncharacterized protein</fullName>
    </submittedName>
</protein>
<evidence type="ECO:0000313" key="1">
    <source>
        <dbReference type="EMBL" id="OAD68321.1"/>
    </source>
</evidence>
<dbReference type="Proteomes" id="UP000077315">
    <property type="component" value="Unassembled WGS sequence"/>
</dbReference>
<sequence length="118" mass="13184">MRLWLLDIQYIFRDNCYSIADVVSPNFHSAIKIIFSSLTLIESSFLFLVQYMTVSIIWDETIQPKLDASICIVSVGSDSIGFLIANPFVASAFLTHQFNSFCASKDKGQLASHLVDLA</sequence>
<reference evidence="2" key="1">
    <citation type="submission" date="2015-06" db="EMBL/GenBank/DDBJ databases">
        <title>Expansion of signal transduction pathways in fungi by whole-genome duplication.</title>
        <authorList>
            <consortium name="DOE Joint Genome Institute"/>
            <person name="Corrochano L.M."/>
            <person name="Kuo A."/>
            <person name="Marcet-Houben M."/>
            <person name="Polaino S."/>
            <person name="Salamov A."/>
            <person name="Villalobos J.M."/>
            <person name="Alvarez M.I."/>
            <person name="Avalos J."/>
            <person name="Benito E.P."/>
            <person name="Benoit I."/>
            <person name="Burger G."/>
            <person name="Camino L.P."/>
            <person name="Canovas D."/>
            <person name="Cerda-Olmedo E."/>
            <person name="Cheng J.-F."/>
            <person name="Dominguez A."/>
            <person name="Elias M."/>
            <person name="Eslava A.P."/>
            <person name="Glaser F."/>
            <person name="Grimwood J."/>
            <person name="Gutierrez G."/>
            <person name="Heitman J."/>
            <person name="Henrissat B."/>
            <person name="Iturriaga E.A."/>
            <person name="Lang B.F."/>
            <person name="Lavin J.L."/>
            <person name="Lee S."/>
            <person name="Li W."/>
            <person name="Lindquist E."/>
            <person name="Lopez-Garcia S."/>
            <person name="Luque E.M."/>
            <person name="Marcos A.T."/>
            <person name="Martin J."/>
            <person name="McCluskey K."/>
            <person name="Medina H.R."/>
            <person name="Miralles-Duran A."/>
            <person name="Miyazaki A."/>
            <person name="Munoz-Torres E."/>
            <person name="Oguiza J.A."/>
            <person name="Ohm R."/>
            <person name="Olmedo M."/>
            <person name="Orejas M."/>
            <person name="Ortiz-Castellanos L."/>
            <person name="Pisabarro A.G."/>
            <person name="Rodriguez-Romero J."/>
            <person name="Ruiz-Herrera J."/>
            <person name="Ruiz-Vazquez R."/>
            <person name="Sanz C."/>
            <person name="Schackwitz W."/>
            <person name="Schmutz J."/>
            <person name="Shahriari M."/>
            <person name="Shelest E."/>
            <person name="Silva-Franco F."/>
            <person name="Soanes D."/>
            <person name="Syed K."/>
            <person name="Tagua V.G."/>
            <person name="Talbot N.J."/>
            <person name="Thon M."/>
            <person name="De vries R.P."/>
            <person name="Wiebenga A."/>
            <person name="Yadav J.S."/>
            <person name="Braun E.L."/>
            <person name="Baker S."/>
            <person name="Garre V."/>
            <person name="Horwitz B."/>
            <person name="Torres-Martinez S."/>
            <person name="Idnurm A."/>
            <person name="Herrera-Estrella A."/>
            <person name="Gabaldon T."/>
            <person name="Grigoriev I.V."/>
        </authorList>
    </citation>
    <scope>NUCLEOTIDE SEQUENCE [LARGE SCALE GENOMIC DNA]</scope>
    <source>
        <strain evidence="2">NRRL 1555(-)</strain>
    </source>
</reference>
<dbReference type="VEuPathDB" id="FungiDB:PHYBLDRAFT_150505"/>
<organism evidence="1 2">
    <name type="scientific">Phycomyces blakesleeanus (strain ATCC 8743b / DSM 1359 / FGSC 10004 / NBRC 33097 / NRRL 1555)</name>
    <dbReference type="NCBI Taxonomy" id="763407"/>
    <lineage>
        <taxon>Eukaryota</taxon>
        <taxon>Fungi</taxon>
        <taxon>Fungi incertae sedis</taxon>
        <taxon>Mucoromycota</taxon>
        <taxon>Mucoromycotina</taxon>
        <taxon>Mucoromycetes</taxon>
        <taxon>Mucorales</taxon>
        <taxon>Phycomycetaceae</taxon>
        <taxon>Phycomyces</taxon>
    </lineage>
</organism>
<gene>
    <name evidence="1" type="ORF">PHYBLDRAFT_150505</name>
</gene>